<dbReference type="Proteomes" id="UP001163046">
    <property type="component" value="Unassembled WGS sequence"/>
</dbReference>
<name>A0A9W9ZQM4_9CNID</name>
<evidence type="ECO:0000313" key="2">
    <source>
        <dbReference type="EMBL" id="KAJ7386137.1"/>
    </source>
</evidence>
<gene>
    <name evidence="2" type="ORF">OS493_012481</name>
</gene>
<keyword evidence="3" id="KW-1185">Reference proteome</keyword>
<comment type="caution">
    <text evidence="2">The sequence shown here is derived from an EMBL/GenBank/DDBJ whole genome shotgun (WGS) entry which is preliminary data.</text>
</comment>
<evidence type="ECO:0000313" key="3">
    <source>
        <dbReference type="Proteomes" id="UP001163046"/>
    </source>
</evidence>
<feature type="compositionally biased region" description="Low complexity" evidence="1">
    <location>
        <begin position="9"/>
        <end position="23"/>
    </location>
</feature>
<feature type="non-terminal residue" evidence="2">
    <location>
        <position position="55"/>
    </location>
</feature>
<feature type="compositionally biased region" description="Polar residues" evidence="1">
    <location>
        <begin position="24"/>
        <end position="33"/>
    </location>
</feature>
<dbReference type="EMBL" id="MU825878">
    <property type="protein sequence ID" value="KAJ7386137.1"/>
    <property type="molecule type" value="Genomic_DNA"/>
</dbReference>
<organism evidence="2 3">
    <name type="scientific">Desmophyllum pertusum</name>
    <dbReference type="NCBI Taxonomy" id="174260"/>
    <lineage>
        <taxon>Eukaryota</taxon>
        <taxon>Metazoa</taxon>
        <taxon>Cnidaria</taxon>
        <taxon>Anthozoa</taxon>
        <taxon>Hexacorallia</taxon>
        <taxon>Scleractinia</taxon>
        <taxon>Caryophylliina</taxon>
        <taxon>Caryophylliidae</taxon>
        <taxon>Desmophyllum</taxon>
    </lineage>
</organism>
<reference evidence="2" key="1">
    <citation type="submission" date="2023-01" db="EMBL/GenBank/DDBJ databases">
        <title>Genome assembly of the deep-sea coral Lophelia pertusa.</title>
        <authorList>
            <person name="Herrera S."/>
            <person name="Cordes E."/>
        </authorList>
    </citation>
    <scope>NUCLEOTIDE SEQUENCE</scope>
    <source>
        <strain evidence="2">USNM1676648</strain>
        <tissue evidence="2">Polyp</tissue>
    </source>
</reference>
<protein>
    <submittedName>
        <fullName evidence="2">Uncharacterized protein</fullName>
    </submittedName>
</protein>
<accession>A0A9W9ZQM4</accession>
<sequence>MEMGSEINSQSSSHPPQFHQFSSGTDQVSNVYSQYPVGRQDSGQFMSLLEPKDHY</sequence>
<feature type="region of interest" description="Disordered" evidence="1">
    <location>
        <begin position="1"/>
        <end position="55"/>
    </location>
</feature>
<proteinExistence type="predicted"/>
<evidence type="ECO:0000256" key="1">
    <source>
        <dbReference type="SAM" id="MobiDB-lite"/>
    </source>
</evidence>
<dbReference type="AlphaFoldDB" id="A0A9W9ZQM4"/>